<protein>
    <submittedName>
        <fullName evidence="1">Uncharacterized protein</fullName>
    </submittedName>
</protein>
<proteinExistence type="predicted"/>
<name>V4H862_9EURY</name>
<organism evidence="1 2">
    <name type="scientific">Candidatus Halobonum tyrrellensis G22</name>
    <dbReference type="NCBI Taxonomy" id="1324957"/>
    <lineage>
        <taxon>Archaea</taxon>
        <taxon>Methanobacteriati</taxon>
        <taxon>Methanobacteriota</taxon>
        <taxon>Stenosarchaea group</taxon>
        <taxon>Halobacteria</taxon>
        <taxon>Halobacteriales</taxon>
        <taxon>Haloferacaceae</taxon>
        <taxon>Candidatus Halobonum</taxon>
    </lineage>
</organism>
<comment type="caution">
    <text evidence="1">The sequence shown here is derived from an EMBL/GenBank/DDBJ whole genome shotgun (WGS) entry which is preliminary data.</text>
</comment>
<sequence length="82" mass="9610">MLSDEEFEHICWLIWIGEQEQLDIAEEYRGENEAKSMYHGGGYDSYKSLRKILAEYDVNVEERARAYADRMGIEEVSSRVSL</sequence>
<evidence type="ECO:0000313" key="1">
    <source>
        <dbReference type="EMBL" id="ESP86865.1"/>
    </source>
</evidence>
<keyword evidence="2" id="KW-1185">Reference proteome</keyword>
<evidence type="ECO:0000313" key="2">
    <source>
        <dbReference type="Proteomes" id="UP000017840"/>
    </source>
</evidence>
<dbReference type="AlphaFoldDB" id="V4H862"/>
<accession>V4H862</accession>
<dbReference type="EMBL" id="ASGZ01000070">
    <property type="protein sequence ID" value="ESP86865.1"/>
    <property type="molecule type" value="Genomic_DNA"/>
</dbReference>
<dbReference type="Proteomes" id="UP000017840">
    <property type="component" value="Unassembled WGS sequence"/>
</dbReference>
<dbReference type="RefSeq" id="WP_023396030.1">
    <property type="nucleotide sequence ID" value="NZ_ASGZ01000070.1"/>
</dbReference>
<reference evidence="1 2" key="1">
    <citation type="journal article" date="2013" name="Genome Announc.">
        <title>Draft Genome Sequence of 'Candidatus Halobonum tyrrellensis' Strain G22, Isolated from the Hypersaline Waters of Lake Tyrrell, Australia.</title>
        <authorList>
            <person name="Ugalde J.A."/>
            <person name="Narasingarao P."/>
            <person name="Kuo S."/>
            <person name="Podell S."/>
            <person name="Allen E.E."/>
        </authorList>
    </citation>
    <scope>NUCLEOTIDE SEQUENCE [LARGE SCALE GENOMIC DNA]</scope>
    <source>
        <strain evidence="1 2">G22</strain>
    </source>
</reference>
<gene>
    <name evidence="1" type="ORF">K933_17317</name>
</gene>